<sequence>MGRAEKSTNILPIILASILFLLCTFSAIMNSNYSKFARFLYIVRFEDIMLEFLYPSYLVKIPE</sequence>
<gene>
    <name evidence="1" type="ORF">METZ01_LOCUS13204</name>
</gene>
<evidence type="ECO:0000313" key="1">
    <source>
        <dbReference type="EMBL" id="SUZ60350.1"/>
    </source>
</evidence>
<name>A0A381P0I9_9ZZZZ</name>
<dbReference type="AlphaFoldDB" id="A0A381P0I9"/>
<accession>A0A381P0I9</accession>
<organism evidence="1">
    <name type="scientific">marine metagenome</name>
    <dbReference type="NCBI Taxonomy" id="408172"/>
    <lineage>
        <taxon>unclassified sequences</taxon>
        <taxon>metagenomes</taxon>
        <taxon>ecological metagenomes</taxon>
    </lineage>
</organism>
<dbReference type="EMBL" id="UINC01000737">
    <property type="protein sequence ID" value="SUZ60350.1"/>
    <property type="molecule type" value="Genomic_DNA"/>
</dbReference>
<protein>
    <submittedName>
        <fullName evidence="1">Uncharacterized protein</fullName>
    </submittedName>
</protein>
<proteinExistence type="predicted"/>
<reference evidence="1" key="1">
    <citation type="submission" date="2018-05" db="EMBL/GenBank/DDBJ databases">
        <authorList>
            <person name="Lanie J.A."/>
            <person name="Ng W.-L."/>
            <person name="Kazmierczak K.M."/>
            <person name="Andrzejewski T.M."/>
            <person name="Davidsen T.M."/>
            <person name="Wayne K.J."/>
            <person name="Tettelin H."/>
            <person name="Glass J.I."/>
            <person name="Rusch D."/>
            <person name="Podicherti R."/>
            <person name="Tsui H.-C.T."/>
            <person name="Winkler M.E."/>
        </authorList>
    </citation>
    <scope>NUCLEOTIDE SEQUENCE</scope>
</reference>